<sequence>MAEIFQFKPKAILKAAENLEAFIVKCRDELTVFGSNLNWEDPVWPNITVFAKLGVITRKPKPQEVQDPVFIDFAKAYFRYQQGHAPTGTKNESKALRAIEASLLQVNGNANIDGLSITVLDEAAELARQHYSDGSAYSCGREIERLAKFVVENQLVENVVQDWVNPIKRAEDKNKTGREAKKNREEKLPSDIALNALAEIFANDPVHERDIFTTSVFAMLMSAPSRITEVLSLPADCEVFEKDREGIERYGWRFFAGKGYEGDIKWIPTVMVDIAKIAVARVRVLSENARQLAKWIEKHPDKFYRHANCPDVADDVPLTMVQTCMALGFAHHSQKTCRSCLGSRGLAKEDGVHTLNSLWQHTMKRLPEGFPWFDKDKGIKYSNALFVLNVNQFHGNRGCLPVELHKPINNFFNNDLTPREVLYGKHATIFDRHGYRTDNGERVKLTSHQARHLLNTIAQRGGLSNLEIAKWSGRADVKQNRTYNHMTEYELVGMAERLDPTKALFGPVGEVAKHLPVTMQEFNTLEHAAVHVTEYGYCVHDYTMSPCEKFRDCVNCTEQVCIKGDDTEKLDRIKKRLEKSERLFFLADAAVDSGEIGIDRWYQYHKKTVTRLCELVDILENPDIENGAQIKLRGNDFSQLRRVVAKTSIEAIEQKGKESEEAVMLDDLTTLLGGGLG</sequence>
<dbReference type="EMBL" id="RYCF01000047">
    <property type="protein sequence ID" value="MQK25546.1"/>
    <property type="molecule type" value="Genomic_DNA"/>
</dbReference>
<organism evidence="1 2">
    <name type="scientific">Escherichia coli</name>
    <dbReference type="NCBI Taxonomy" id="562"/>
    <lineage>
        <taxon>Bacteria</taxon>
        <taxon>Pseudomonadati</taxon>
        <taxon>Pseudomonadota</taxon>
        <taxon>Gammaproteobacteria</taxon>
        <taxon>Enterobacterales</taxon>
        <taxon>Enterobacteriaceae</taxon>
        <taxon>Escherichia</taxon>
    </lineage>
</organism>
<reference evidence="1 2" key="1">
    <citation type="journal article" date="2019" name="Environ. Health Perspect.">
        <title>Inter-host Transmission of Carbapenemase-Producing Escherichia coli among Humans and Backyard Animals.</title>
        <authorList>
            <person name="Li J."/>
            <person name="Bi Z."/>
            <person name="Ma S."/>
            <person name="Chen B."/>
            <person name="Cai C."/>
            <person name="He J."/>
            <person name="Schwarz S."/>
            <person name="Sun C."/>
            <person name="Zhou Y."/>
            <person name="Yin J."/>
            <person name="Hulth A."/>
            <person name="Wang Y."/>
            <person name="Shen Z."/>
            <person name="Wang S."/>
            <person name="Wu C."/>
            <person name="Nilsson L.E."/>
            <person name="Walsh T.R."/>
            <person name="Borjesson S."/>
            <person name="Shen J."/>
            <person name="Sun Q."/>
            <person name="Wang Y."/>
        </authorList>
    </citation>
    <scope>NUCLEOTIDE SEQUENCE [LARGE SCALE GENOMIC DNA]</scope>
    <source>
        <strain evidence="1 2">A016f</strain>
    </source>
</reference>
<dbReference type="Proteomes" id="UP000359125">
    <property type="component" value="Unassembled WGS sequence"/>
</dbReference>
<proteinExistence type="predicted"/>
<dbReference type="InterPro" id="IPR011010">
    <property type="entry name" value="DNA_brk_join_enz"/>
</dbReference>
<gene>
    <name evidence="1" type="ORF">EIZ93_14730</name>
</gene>
<evidence type="ECO:0000313" key="1">
    <source>
        <dbReference type="EMBL" id="MQK25546.1"/>
    </source>
</evidence>
<dbReference type="RefSeq" id="WP_071208584.1">
    <property type="nucleotide sequence ID" value="NZ_BGWK01000010.1"/>
</dbReference>
<name>A0A5P0J9V4_ECOLX</name>
<evidence type="ECO:0000313" key="2">
    <source>
        <dbReference type="Proteomes" id="UP000359125"/>
    </source>
</evidence>
<dbReference type="SUPFAM" id="SSF56349">
    <property type="entry name" value="DNA breaking-rejoining enzymes"/>
    <property type="match status" value="1"/>
</dbReference>
<dbReference type="AlphaFoldDB" id="A0A5P0J9V4"/>
<dbReference type="GO" id="GO:0003677">
    <property type="term" value="F:DNA binding"/>
    <property type="evidence" value="ECO:0007669"/>
    <property type="project" value="InterPro"/>
</dbReference>
<protein>
    <submittedName>
        <fullName evidence="1">Integrase</fullName>
    </submittedName>
</protein>
<accession>A0A5P0J9V4</accession>
<comment type="caution">
    <text evidence="1">The sequence shown here is derived from an EMBL/GenBank/DDBJ whole genome shotgun (WGS) entry which is preliminary data.</text>
</comment>